<organism evidence="6 7">
    <name type="scientific">Monosiga brevicollis</name>
    <name type="common">Choanoflagellate</name>
    <dbReference type="NCBI Taxonomy" id="81824"/>
    <lineage>
        <taxon>Eukaryota</taxon>
        <taxon>Choanoflagellata</taxon>
        <taxon>Craspedida</taxon>
        <taxon>Salpingoecidae</taxon>
        <taxon>Monosiga</taxon>
    </lineage>
</organism>
<dbReference type="InterPro" id="IPR050478">
    <property type="entry name" value="Ethylene_sulfur-biosynth"/>
</dbReference>
<dbReference type="PANTHER" id="PTHR43795">
    <property type="entry name" value="BIFUNCTIONAL ASPARTATE AMINOTRANSFERASE AND GLUTAMATE/ASPARTATE-PREPHENATE AMINOTRANSFERASE-RELATED"/>
    <property type="match status" value="1"/>
</dbReference>
<dbReference type="InParanoid" id="A9V152"/>
<feature type="chain" id="PRO_5002744957" description="EGF-like domain-containing protein" evidence="3">
    <location>
        <begin position="26"/>
        <end position="799"/>
    </location>
</feature>
<dbReference type="GO" id="GO:0008483">
    <property type="term" value="F:transaminase activity"/>
    <property type="evidence" value="ECO:0000318"/>
    <property type="project" value="GO_Central"/>
</dbReference>
<gene>
    <name evidence="6" type="ORF">MONBRDRAFT_26022</name>
</gene>
<dbReference type="SUPFAM" id="SSF53383">
    <property type="entry name" value="PLP-dependent transferases"/>
    <property type="match status" value="1"/>
</dbReference>
<evidence type="ECO:0000256" key="2">
    <source>
        <dbReference type="ARBA" id="ARBA00022898"/>
    </source>
</evidence>
<dbReference type="AlphaFoldDB" id="A9V152"/>
<evidence type="ECO:0000256" key="3">
    <source>
        <dbReference type="SAM" id="SignalP"/>
    </source>
</evidence>
<evidence type="ECO:0000259" key="5">
    <source>
        <dbReference type="Pfam" id="PF04864"/>
    </source>
</evidence>
<dbReference type="EMBL" id="CH991553">
    <property type="protein sequence ID" value="EDQ88872.1"/>
    <property type="molecule type" value="Genomic_DNA"/>
</dbReference>
<dbReference type="RefSeq" id="XP_001746485.1">
    <property type="nucleotide sequence ID" value="XM_001746433.1"/>
</dbReference>
<keyword evidence="3" id="KW-0732">Signal</keyword>
<evidence type="ECO:0000256" key="1">
    <source>
        <dbReference type="ARBA" id="ARBA00006312"/>
    </source>
</evidence>
<dbReference type="InterPro" id="IPR015422">
    <property type="entry name" value="PyrdxlP-dep_Trfase_small"/>
</dbReference>
<evidence type="ECO:0008006" key="8">
    <source>
        <dbReference type="Google" id="ProtNLM"/>
    </source>
</evidence>
<protein>
    <recommendedName>
        <fullName evidence="8">EGF-like domain-containing protein</fullName>
    </recommendedName>
</protein>
<dbReference type="KEGG" id="mbr:MONBRDRAFT_26022"/>
<dbReference type="InterPro" id="IPR015421">
    <property type="entry name" value="PyrdxlP-dep_Trfase_major"/>
</dbReference>
<feature type="domain" description="Alliinase EGF-like" evidence="4">
    <location>
        <begin position="27"/>
        <end position="69"/>
    </location>
</feature>
<dbReference type="Proteomes" id="UP000001357">
    <property type="component" value="Unassembled WGS sequence"/>
</dbReference>
<keyword evidence="2" id="KW-0663">Pyridoxal phosphate</keyword>
<dbReference type="InterPro" id="IPR006948">
    <property type="entry name" value="Alliinase_C"/>
</dbReference>
<dbReference type="GeneID" id="5891687"/>
<dbReference type="PANTHER" id="PTHR43795:SF20">
    <property type="entry name" value="TRYPTOPHAN AMINOTRANSFERASE-RELATED PROTEIN 3"/>
    <property type="match status" value="1"/>
</dbReference>
<dbReference type="OMA" id="IGWAFVR"/>
<sequence length="799" mass="88685">MGGASFQVGLLALLVSAAIARPANSGSIADVDCNGHGIFYQEEAALGVTACACFQCYTGPHCSTLRGNCSLETRVAEAALFQTWFDHVDADLSITVQRDYHLPYMKTPRSFPPNADPSDYDSLSLLLNSSIHRLHQRVGNVDTSGMTLLIGAGGVQLIDAALYALTQRKPQPEYMHVYAQPPFYPHFHQASNINPLTNFTQDLTSLDRSTLIEVLTTPNNPDNERKYPAAPDAAARITDLVYYWPQYLDINETFADDLMIFSLSKLAGYAASRIGWAFVRDSQVAATMSNYMWLQSTAPAVEAQLRAVKLLDAIVDQKDVNGLDFFTASRALLSERWRQLRSLFTASDSYRLAGQDGGLFMWIQCLDQQDQLDCAAPFASVGITTETGVPYGSDSSHRAQAIVPASTHRGDNYWQMTRRLNAYLPRYALDRHQLIDCDGLTVDTLHMVERALRPHQAQALQSLYEDRNDPRRWAITDDLELQQAREVEVAATSAASHDVVRDGLCHRVVMQYVHHVPTLRLAQLDALPLPRLPVRELAPSVLAAATPEAHEVLHNTTQCFKCHLVGNATDAAARETDFEAGIQAPASGSADPVVPDWPREFDVRFGLYANTSTQSLQNSTSHMYWNYDVPSMHIQHSECPPDFLPQIPGSITAACNLTFHLDGLWITWHNASQSTTDTPHCCQVIAADMTDNLGLNELGGFDYLGMMYTTDLWGRELAAQAWTNGAQFPISPGFHIMIDPSSNEDVHYYNGGAYQLEWALGPRNVAPQPRELFELPPTPECLQMCTHDMPRVPLPQPRF</sequence>
<feature type="signal peptide" evidence="3">
    <location>
        <begin position="1"/>
        <end position="25"/>
    </location>
</feature>
<dbReference type="InterPro" id="IPR037029">
    <property type="entry name" value="Alliinase_N_sf"/>
</dbReference>
<dbReference type="Gene3D" id="2.10.25.30">
    <property type="entry name" value="EGF-like, alliinase"/>
    <property type="match status" value="1"/>
</dbReference>
<keyword evidence="7" id="KW-1185">Reference proteome</keyword>
<dbReference type="STRING" id="81824.A9V152"/>
<evidence type="ECO:0000259" key="4">
    <source>
        <dbReference type="Pfam" id="PF04863"/>
    </source>
</evidence>
<feature type="domain" description="Alliinase C-terminal" evidence="5">
    <location>
        <begin position="121"/>
        <end position="398"/>
    </location>
</feature>
<name>A9V152_MONBE</name>
<dbReference type="Gene3D" id="3.90.1150.10">
    <property type="entry name" value="Aspartate Aminotransferase, domain 1"/>
    <property type="match status" value="1"/>
</dbReference>
<dbReference type="Pfam" id="PF04864">
    <property type="entry name" value="Alliinase_C"/>
    <property type="match status" value="1"/>
</dbReference>
<dbReference type="GO" id="GO:0006520">
    <property type="term" value="P:amino acid metabolic process"/>
    <property type="evidence" value="ECO:0000318"/>
    <property type="project" value="GO_Central"/>
</dbReference>
<accession>A9V152</accession>
<dbReference type="GO" id="GO:0016846">
    <property type="term" value="F:carbon-sulfur lyase activity"/>
    <property type="evidence" value="ECO:0007669"/>
    <property type="project" value="InterPro"/>
</dbReference>
<dbReference type="Pfam" id="PF04863">
    <property type="entry name" value="EGF_alliinase"/>
    <property type="match status" value="1"/>
</dbReference>
<evidence type="ECO:0000313" key="7">
    <source>
        <dbReference type="Proteomes" id="UP000001357"/>
    </source>
</evidence>
<dbReference type="eggNOG" id="ENOG502QQJV">
    <property type="taxonomic scope" value="Eukaryota"/>
</dbReference>
<dbReference type="InterPro" id="IPR015424">
    <property type="entry name" value="PyrdxlP-dep_Trfase"/>
</dbReference>
<reference evidence="6 7" key="1">
    <citation type="journal article" date="2008" name="Nature">
        <title>The genome of the choanoflagellate Monosiga brevicollis and the origin of metazoans.</title>
        <authorList>
            <consortium name="JGI Sequencing"/>
            <person name="King N."/>
            <person name="Westbrook M.J."/>
            <person name="Young S.L."/>
            <person name="Kuo A."/>
            <person name="Abedin M."/>
            <person name="Chapman J."/>
            <person name="Fairclough S."/>
            <person name="Hellsten U."/>
            <person name="Isogai Y."/>
            <person name="Letunic I."/>
            <person name="Marr M."/>
            <person name="Pincus D."/>
            <person name="Putnam N."/>
            <person name="Rokas A."/>
            <person name="Wright K.J."/>
            <person name="Zuzow R."/>
            <person name="Dirks W."/>
            <person name="Good M."/>
            <person name="Goodstein D."/>
            <person name="Lemons D."/>
            <person name="Li W."/>
            <person name="Lyons J.B."/>
            <person name="Morris A."/>
            <person name="Nichols S."/>
            <person name="Richter D.J."/>
            <person name="Salamov A."/>
            <person name="Bork P."/>
            <person name="Lim W.A."/>
            <person name="Manning G."/>
            <person name="Miller W.T."/>
            <person name="McGinnis W."/>
            <person name="Shapiro H."/>
            <person name="Tjian R."/>
            <person name="Grigoriev I.V."/>
            <person name="Rokhsar D."/>
        </authorList>
    </citation>
    <scope>NUCLEOTIDE SEQUENCE [LARGE SCALE GENOMIC DNA]</scope>
    <source>
        <strain evidence="7">MX1 / ATCC 50154</strain>
    </source>
</reference>
<evidence type="ECO:0000313" key="6">
    <source>
        <dbReference type="EMBL" id="EDQ88872.1"/>
    </source>
</evidence>
<comment type="similarity">
    <text evidence="1">Belongs to the alliinase family.</text>
</comment>
<proteinExistence type="inferred from homology"/>
<dbReference type="Gene3D" id="3.40.640.10">
    <property type="entry name" value="Type I PLP-dependent aspartate aminotransferase-like (Major domain)"/>
    <property type="match status" value="1"/>
</dbReference>
<dbReference type="InterPro" id="IPR006947">
    <property type="entry name" value="EGF_alliinase"/>
</dbReference>